<keyword evidence="3" id="KW-1185">Reference proteome</keyword>
<name>A0A840C8I5_9RHOB</name>
<protein>
    <recommendedName>
        <fullName evidence="1">YgjP-like metallopeptidase domain-containing protein</fullName>
    </recommendedName>
</protein>
<dbReference type="InterPro" id="IPR053136">
    <property type="entry name" value="UTP_pyrophosphatase-like"/>
</dbReference>
<dbReference type="InterPro" id="IPR002725">
    <property type="entry name" value="YgjP-like_metallopeptidase"/>
</dbReference>
<comment type="caution">
    <text evidence="2">The sequence shown here is derived from an EMBL/GenBank/DDBJ whole genome shotgun (WGS) entry which is preliminary data.</text>
</comment>
<dbReference type="Proteomes" id="UP000585681">
    <property type="component" value="Unassembled WGS sequence"/>
</dbReference>
<evidence type="ECO:0000313" key="3">
    <source>
        <dbReference type="Proteomes" id="UP000585681"/>
    </source>
</evidence>
<dbReference type="RefSeq" id="WP_054537863.1">
    <property type="nucleotide sequence ID" value="NZ_JACIEQ010000001.1"/>
</dbReference>
<dbReference type="PANTHER" id="PTHR30399">
    <property type="entry name" value="UNCHARACTERIZED PROTEIN YGJP"/>
    <property type="match status" value="1"/>
</dbReference>
<dbReference type="Pfam" id="PF01863">
    <property type="entry name" value="YgjP-like"/>
    <property type="match status" value="1"/>
</dbReference>
<gene>
    <name evidence="2" type="ORF">GGR17_000974</name>
</gene>
<accession>A0A840C8I5</accession>
<dbReference type="Gene3D" id="3.30.2010.10">
    <property type="entry name" value="Metalloproteases ('zincins'), catalytic domain"/>
    <property type="match status" value="1"/>
</dbReference>
<evidence type="ECO:0000259" key="1">
    <source>
        <dbReference type="Pfam" id="PF01863"/>
    </source>
</evidence>
<dbReference type="EMBL" id="JACIEQ010000001">
    <property type="protein sequence ID" value="MBB4021183.1"/>
    <property type="molecule type" value="Genomic_DNA"/>
</dbReference>
<dbReference type="AlphaFoldDB" id="A0A840C8I5"/>
<feature type="domain" description="YgjP-like metallopeptidase" evidence="1">
    <location>
        <begin position="29"/>
        <end position="223"/>
    </location>
</feature>
<dbReference type="PANTHER" id="PTHR30399:SF1">
    <property type="entry name" value="UTP PYROPHOSPHATASE"/>
    <property type="match status" value="1"/>
</dbReference>
<proteinExistence type="predicted"/>
<reference evidence="2" key="1">
    <citation type="submission" date="2020-08" db="EMBL/GenBank/DDBJ databases">
        <title>Genomic Encyclopedia of Type Strains, Phase IV (KMG-IV): sequencing the most valuable type-strain genomes for metagenomic binning, comparative biology and taxonomic classification.</title>
        <authorList>
            <person name="Goeker M."/>
        </authorList>
    </citation>
    <scope>NUCLEOTIDE SEQUENCE [LARGE SCALE GENOMIC DNA]</scope>
    <source>
        <strain evidence="2">DSM 105040</strain>
    </source>
</reference>
<sequence>MKRAEVTSAELPGEPPIEVALRRSARARRYSLRVSQLDGRVTLTLPKSAPLDEGLAFLRDKESWIRGHLTSHPGVAVVRIGETVPFEGVPVAITAAPVRSPRLEGGRLLVPADPARVGQRVAAFLKHAARDRLALASDRHAAALGCGYGRLTLRDTRSRWGSCSSNGDLMYSWRLIMAPPEVLDYVAAHEVGHLREMNHSAAFWALVEQLCPTYRAHRGWLRANGSTLQRVRFAD</sequence>
<organism evidence="2 3">
    <name type="scientific">Actibacterium naphthalenivorans</name>
    <dbReference type="NCBI Taxonomy" id="1614693"/>
    <lineage>
        <taxon>Bacteria</taxon>
        <taxon>Pseudomonadati</taxon>
        <taxon>Pseudomonadota</taxon>
        <taxon>Alphaproteobacteria</taxon>
        <taxon>Rhodobacterales</taxon>
        <taxon>Roseobacteraceae</taxon>
        <taxon>Actibacterium</taxon>
    </lineage>
</organism>
<dbReference type="CDD" id="cd07344">
    <property type="entry name" value="M48_yhfN_like"/>
    <property type="match status" value="1"/>
</dbReference>
<evidence type="ECO:0000313" key="2">
    <source>
        <dbReference type="EMBL" id="MBB4021183.1"/>
    </source>
</evidence>